<dbReference type="InterPro" id="IPR027417">
    <property type="entry name" value="P-loop_NTPase"/>
</dbReference>
<keyword evidence="1" id="KW-0378">Hydrolase</keyword>
<dbReference type="AlphaFoldDB" id="A0A9R1T442"/>
<dbReference type="GO" id="GO:0000723">
    <property type="term" value="P:telomere maintenance"/>
    <property type="evidence" value="ECO:0007669"/>
    <property type="project" value="InterPro"/>
</dbReference>
<dbReference type="Gene3D" id="3.40.50.300">
    <property type="entry name" value="P-loop containing nucleotide triphosphate hydrolases"/>
    <property type="match status" value="1"/>
</dbReference>
<dbReference type="Pfam" id="PF05970">
    <property type="entry name" value="PIF1"/>
    <property type="match status" value="1"/>
</dbReference>
<dbReference type="GO" id="GO:0043139">
    <property type="term" value="F:5'-3' DNA helicase activity"/>
    <property type="evidence" value="ECO:0007669"/>
    <property type="project" value="UniProtKB-EC"/>
</dbReference>
<keyword evidence="1" id="KW-0347">Helicase</keyword>
<protein>
    <recommendedName>
        <fullName evidence="1">ATP-dependent DNA helicase</fullName>
        <ecNumber evidence="1">5.6.2.3</ecNumber>
    </recommendedName>
</protein>
<organism evidence="3 4">
    <name type="scientific">Fopius arisanus</name>
    <dbReference type="NCBI Taxonomy" id="64838"/>
    <lineage>
        <taxon>Eukaryota</taxon>
        <taxon>Metazoa</taxon>
        <taxon>Ecdysozoa</taxon>
        <taxon>Arthropoda</taxon>
        <taxon>Hexapoda</taxon>
        <taxon>Insecta</taxon>
        <taxon>Pterygota</taxon>
        <taxon>Neoptera</taxon>
        <taxon>Endopterygota</taxon>
        <taxon>Hymenoptera</taxon>
        <taxon>Apocrita</taxon>
        <taxon>Ichneumonoidea</taxon>
        <taxon>Braconidae</taxon>
        <taxon>Opiinae</taxon>
        <taxon>Fopius</taxon>
    </lineage>
</organism>
<comment type="catalytic activity">
    <reaction evidence="1">
        <text>ATP + H2O = ADP + phosphate + H(+)</text>
        <dbReference type="Rhea" id="RHEA:13065"/>
        <dbReference type="ChEBI" id="CHEBI:15377"/>
        <dbReference type="ChEBI" id="CHEBI:15378"/>
        <dbReference type="ChEBI" id="CHEBI:30616"/>
        <dbReference type="ChEBI" id="CHEBI:43474"/>
        <dbReference type="ChEBI" id="CHEBI:456216"/>
        <dbReference type="EC" id="5.6.2.3"/>
    </reaction>
</comment>
<comment type="cofactor">
    <cofactor evidence="1">
        <name>Mg(2+)</name>
        <dbReference type="ChEBI" id="CHEBI:18420"/>
    </cofactor>
</comment>
<dbReference type="KEGG" id="fas:105265998"/>
<evidence type="ECO:0000313" key="4">
    <source>
        <dbReference type="RefSeq" id="XP_011302163.1"/>
    </source>
</evidence>
<dbReference type="GO" id="GO:0005524">
    <property type="term" value="F:ATP binding"/>
    <property type="evidence" value="ECO:0007669"/>
    <property type="project" value="UniProtKB-KW"/>
</dbReference>
<dbReference type="GO" id="GO:0006310">
    <property type="term" value="P:DNA recombination"/>
    <property type="evidence" value="ECO:0007669"/>
    <property type="project" value="UniProtKB-KW"/>
</dbReference>
<feature type="domain" description="DNA helicase Pif1-like DEAD-box helicase" evidence="2">
    <location>
        <begin position="28"/>
        <end position="99"/>
    </location>
</feature>
<dbReference type="GO" id="GO:0016787">
    <property type="term" value="F:hydrolase activity"/>
    <property type="evidence" value="ECO:0007669"/>
    <property type="project" value="UniProtKB-KW"/>
</dbReference>
<name>A0A9R1T442_9HYME</name>
<accession>A0A9R1T442</accession>
<proteinExistence type="inferred from homology"/>
<dbReference type="InterPro" id="IPR010285">
    <property type="entry name" value="DNA_helicase_pif1-like_DEAD"/>
</dbReference>
<dbReference type="Proteomes" id="UP000694866">
    <property type="component" value="Unplaced"/>
</dbReference>
<keyword evidence="1" id="KW-0227">DNA damage</keyword>
<dbReference type="OrthoDB" id="7697904at2759"/>
<keyword evidence="1" id="KW-0547">Nucleotide-binding</keyword>
<dbReference type="RefSeq" id="XP_011302163.1">
    <property type="nucleotide sequence ID" value="XM_011303861.1"/>
</dbReference>
<dbReference type="EC" id="5.6.2.3" evidence="1"/>
<evidence type="ECO:0000256" key="1">
    <source>
        <dbReference type="RuleBase" id="RU363044"/>
    </source>
</evidence>
<evidence type="ECO:0000259" key="2">
    <source>
        <dbReference type="Pfam" id="PF05970"/>
    </source>
</evidence>
<sequence length="105" mass="11711">MDGPVTERKAYIAITKIMSEEGQEISDFEGQTKIVSTNAYTGIAATLLSEEKTSHRTFCLLIFSTADSTSSFLHGSKAAVKLREVDILIWDETPMAPRYYTRKNS</sequence>
<dbReference type="GeneID" id="105265998"/>
<keyword evidence="1" id="KW-0067">ATP-binding</keyword>
<gene>
    <name evidence="4" type="primary">LOC105265998</name>
</gene>
<evidence type="ECO:0000313" key="3">
    <source>
        <dbReference type="Proteomes" id="UP000694866"/>
    </source>
</evidence>
<comment type="similarity">
    <text evidence="1">Belongs to the helicase family.</text>
</comment>
<keyword evidence="1" id="KW-0233">DNA recombination</keyword>
<dbReference type="GO" id="GO:0006281">
    <property type="term" value="P:DNA repair"/>
    <property type="evidence" value="ECO:0007669"/>
    <property type="project" value="UniProtKB-KW"/>
</dbReference>
<keyword evidence="1" id="KW-0234">DNA repair</keyword>
<keyword evidence="3" id="KW-1185">Reference proteome</keyword>
<reference evidence="4" key="1">
    <citation type="submission" date="2025-08" db="UniProtKB">
        <authorList>
            <consortium name="RefSeq"/>
        </authorList>
    </citation>
    <scope>IDENTIFICATION</scope>
    <source>
        <strain evidence="4">USDA-PBARC FA_bdor</strain>
        <tissue evidence="4">Whole organism</tissue>
    </source>
</reference>